<evidence type="ECO:0000313" key="1">
    <source>
        <dbReference type="EMBL" id="GIJ48714.1"/>
    </source>
</evidence>
<accession>A0A8J4DSH7</accession>
<comment type="caution">
    <text evidence="1">The sequence shown here is derived from an EMBL/GenBank/DDBJ whole genome shotgun (WGS) entry which is preliminary data.</text>
</comment>
<dbReference type="AlphaFoldDB" id="A0A8J4DSH7"/>
<protein>
    <submittedName>
        <fullName evidence="1">Uncharacterized protein</fullName>
    </submittedName>
</protein>
<organism evidence="1 2">
    <name type="scientific">Virgisporangium aliadipatigenens</name>
    <dbReference type="NCBI Taxonomy" id="741659"/>
    <lineage>
        <taxon>Bacteria</taxon>
        <taxon>Bacillati</taxon>
        <taxon>Actinomycetota</taxon>
        <taxon>Actinomycetes</taxon>
        <taxon>Micromonosporales</taxon>
        <taxon>Micromonosporaceae</taxon>
        <taxon>Virgisporangium</taxon>
    </lineage>
</organism>
<name>A0A8J4DSH7_9ACTN</name>
<evidence type="ECO:0000313" key="2">
    <source>
        <dbReference type="Proteomes" id="UP000619260"/>
    </source>
</evidence>
<reference evidence="1" key="1">
    <citation type="submission" date="2021-01" db="EMBL/GenBank/DDBJ databases">
        <title>Whole genome shotgun sequence of Virgisporangium aliadipatigenens NBRC 105644.</title>
        <authorList>
            <person name="Komaki H."/>
            <person name="Tamura T."/>
        </authorList>
    </citation>
    <scope>NUCLEOTIDE SEQUENCE</scope>
    <source>
        <strain evidence="1">NBRC 105644</strain>
    </source>
</reference>
<sequence>MTQAVQVAPEWVRYYRLARDVTLDLWQRPVRRHSNQLANVARHLGLPN</sequence>
<dbReference type="Proteomes" id="UP000619260">
    <property type="component" value="Unassembled WGS sequence"/>
</dbReference>
<gene>
    <name evidence="1" type="ORF">Val02_56000</name>
</gene>
<keyword evidence="2" id="KW-1185">Reference proteome</keyword>
<dbReference type="EMBL" id="BOPF01000022">
    <property type="protein sequence ID" value="GIJ48714.1"/>
    <property type="molecule type" value="Genomic_DNA"/>
</dbReference>
<proteinExistence type="predicted"/>